<reference evidence="2" key="2">
    <citation type="submission" date="2020-08" db="EMBL/GenBank/DDBJ databases">
        <authorList>
            <person name="Shumante A."/>
            <person name="Zimin A.V."/>
            <person name="Puiu D."/>
            <person name="Salzberg S.L."/>
        </authorList>
    </citation>
    <scope>NUCLEOTIDE SEQUENCE</scope>
    <source>
        <strain evidence="2">WC2-LM</strain>
        <tissue evidence="2">Liver</tissue>
    </source>
</reference>
<dbReference type="Proteomes" id="UP000662637">
    <property type="component" value="Unassembled WGS sequence"/>
</dbReference>
<sequence>MDSRPARRGAKATLQGSAFTVMTAEPAACASPDRTLHATAPLGPQALSAPVRVPERPRACAPRQGPGEEEAATLGACPPGRSRDALGSQRDGARRGRAARARAGAGRLRERRAPARIRRFSSLLSALRSRAGERKRCAGCLGAGLKLNPRGRRPHPLTPGAGLSPLLIPFGAILPGRECTSPFSVKQITPVIPICT</sequence>
<protein>
    <submittedName>
        <fullName evidence="3">Uncharacterized protein</fullName>
    </submittedName>
</protein>
<evidence type="ECO:0000313" key="3">
    <source>
        <dbReference type="EMBL" id="VTJ81684.1"/>
    </source>
</evidence>
<evidence type="ECO:0000313" key="2">
    <source>
        <dbReference type="EMBL" id="KAF7471455.1"/>
    </source>
</evidence>
<dbReference type="AlphaFoldDB" id="A0A5E4CIK8"/>
<organism evidence="3 4">
    <name type="scientific">Marmota monax</name>
    <name type="common">Woodchuck</name>
    <dbReference type="NCBI Taxonomy" id="9995"/>
    <lineage>
        <taxon>Eukaryota</taxon>
        <taxon>Metazoa</taxon>
        <taxon>Chordata</taxon>
        <taxon>Craniata</taxon>
        <taxon>Vertebrata</taxon>
        <taxon>Euteleostomi</taxon>
        <taxon>Mammalia</taxon>
        <taxon>Eutheria</taxon>
        <taxon>Euarchontoglires</taxon>
        <taxon>Glires</taxon>
        <taxon>Rodentia</taxon>
        <taxon>Sciuromorpha</taxon>
        <taxon>Sciuridae</taxon>
        <taxon>Xerinae</taxon>
        <taxon>Marmotini</taxon>
        <taxon>Marmota</taxon>
    </lineage>
</organism>
<gene>
    <name evidence="2" type="ORF">GHT09_017429</name>
    <name evidence="3" type="ORF">MONAX_5E040790</name>
</gene>
<keyword evidence="4" id="KW-1185">Reference proteome</keyword>
<evidence type="ECO:0000256" key="1">
    <source>
        <dbReference type="SAM" id="MobiDB-lite"/>
    </source>
</evidence>
<evidence type="ECO:0000313" key="4">
    <source>
        <dbReference type="Proteomes" id="UP000335636"/>
    </source>
</evidence>
<dbReference type="Proteomes" id="UP000335636">
    <property type="component" value="Unassembled WGS sequence"/>
</dbReference>
<reference evidence="3 4" key="1">
    <citation type="submission" date="2019-04" db="EMBL/GenBank/DDBJ databases">
        <authorList>
            <person name="Alioto T."/>
            <person name="Alioto T."/>
        </authorList>
    </citation>
    <scope>NUCLEOTIDE SEQUENCE [LARGE SCALE GENOMIC DNA]</scope>
</reference>
<dbReference type="EMBL" id="CABDUW010001449">
    <property type="protein sequence ID" value="VTJ81684.1"/>
    <property type="molecule type" value="Genomic_DNA"/>
</dbReference>
<dbReference type="EMBL" id="WJEC01006809">
    <property type="protein sequence ID" value="KAF7471455.1"/>
    <property type="molecule type" value="Genomic_DNA"/>
</dbReference>
<feature type="region of interest" description="Disordered" evidence="1">
    <location>
        <begin position="33"/>
        <end position="110"/>
    </location>
</feature>
<proteinExistence type="predicted"/>
<name>A0A5E4CIK8_MARMO</name>
<accession>A0A5E4CIK8</accession>